<keyword evidence="2" id="KW-1185">Reference proteome</keyword>
<gene>
    <name evidence="1" type="ORF">CLV67_14813</name>
</gene>
<reference evidence="1 2" key="1">
    <citation type="submission" date="2018-03" db="EMBL/GenBank/DDBJ databases">
        <title>Genomic Encyclopedia of Archaeal and Bacterial Type Strains, Phase II (KMG-II): from individual species to whole genera.</title>
        <authorList>
            <person name="Goeker M."/>
        </authorList>
    </citation>
    <scope>NUCLEOTIDE SEQUENCE [LARGE SCALE GENOMIC DNA]</scope>
    <source>
        <strain evidence="1 2">DSM 43146</strain>
    </source>
</reference>
<organism evidence="1 2">
    <name type="scientific">Actinoplanes italicus</name>
    <dbReference type="NCBI Taxonomy" id="113567"/>
    <lineage>
        <taxon>Bacteria</taxon>
        <taxon>Bacillati</taxon>
        <taxon>Actinomycetota</taxon>
        <taxon>Actinomycetes</taxon>
        <taxon>Micromonosporales</taxon>
        <taxon>Micromonosporaceae</taxon>
        <taxon>Actinoplanes</taxon>
    </lineage>
</organism>
<dbReference type="RefSeq" id="WP_106331161.1">
    <property type="nucleotide sequence ID" value="NZ_BOMO01000193.1"/>
</dbReference>
<dbReference type="InterPro" id="IPR036514">
    <property type="entry name" value="SGNH_hydro_sf"/>
</dbReference>
<dbReference type="Gene3D" id="3.40.50.1110">
    <property type="entry name" value="SGNH hydrolase"/>
    <property type="match status" value="1"/>
</dbReference>
<dbReference type="InterPro" id="IPR023214">
    <property type="entry name" value="HAD_sf"/>
</dbReference>
<dbReference type="InterPro" id="IPR010037">
    <property type="entry name" value="FkbH_domain"/>
</dbReference>
<accession>A0A2T0JA74</accession>
<evidence type="ECO:0000313" key="2">
    <source>
        <dbReference type="Proteomes" id="UP000239415"/>
    </source>
</evidence>
<sequence>MTDLLERVRRLHAPDAAPDFRLLRELARTPDLGVVRKAGGLLAAIPDELLTRRTPRPLRIAVVPAFTCDALPRFLEVTLRAAGIRPRILVTAADQLPLQLTDPDSELARFAPDVTLCLLDETLFLSGDADLTDLDAIRDAAVERTGILAEALRARRAHHPGPILVHTVPLPRSCRDAVIAFRSRARLGRIWRELNNRLLDLPEQIDDVHTLDWEAVLVEHPGPVRDERLYRYARMAWSVAAERLYAGEAARFCRAVAGLSAKCLVLDLDNTLWGGVLGDDGPENIEVGGLYPGNAYLATQQTAATLRHQGVLLGVASKNDPGLVERVFAEHPGLALRADDFAATAVNWEPKDGNLTALIAGLNIGADAVVFADDSRFECELVGTSLPEVTVVHLDGDPSGHAGRLLAEGGFDVLTTTGTDRRRTELYRARAERTRHEAGYTDRTGSARAFLHDLDLRVTVRPADDFLRPRIRQLALRTNQFTLLGPAAEPESGRVLGVDVTDRFGDEGTTAAVWLAGDGDRLLLRNLVLSCRVFSRGIEFAILAAVTDLGRASGFTRIEAGFRPTGRNDPARRFLEEAGFVSKEEINGLIRYALPLTPTTAPCPDWITLTVRENP</sequence>
<dbReference type="NCBIfam" id="TIGR01686">
    <property type="entry name" value="FkbH"/>
    <property type="match status" value="1"/>
</dbReference>
<dbReference type="EMBL" id="PVMZ01000048">
    <property type="protein sequence ID" value="PRX04379.1"/>
    <property type="molecule type" value="Genomic_DNA"/>
</dbReference>
<name>A0A2T0JA74_9ACTN</name>
<evidence type="ECO:0000313" key="1">
    <source>
        <dbReference type="EMBL" id="PRX04379.1"/>
    </source>
</evidence>
<dbReference type="SUPFAM" id="SSF56784">
    <property type="entry name" value="HAD-like"/>
    <property type="match status" value="1"/>
</dbReference>
<dbReference type="InterPro" id="IPR010033">
    <property type="entry name" value="HAD_SF_ppase_IIIC"/>
</dbReference>
<dbReference type="OrthoDB" id="323926at2"/>
<dbReference type="Gene3D" id="3.40.630.30">
    <property type="match status" value="1"/>
</dbReference>
<dbReference type="AlphaFoldDB" id="A0A2T0JA74"/>
<protein>
    <submittedName>
        <fullName evidence="1">D-glyceryl-ACP synthase</fullName>
    </submittedName>
</protein>
<proteinExistence type="predicted"/>
<comment type="caution">
    <text evidence="1">The sequence shown here is derived from an EMBL/GenBank/DDBJ whole genome shotgun (WGS) entry which is preliminary data.</text>
</comment>
<dbReference type="NCBIfam" id="TIGR01681">
    <property type="entry name" value="HAD-SF-IIIC"/>
    <property type="match status" value="1"/>
</dbReference>
<dbReference type="Gene3D" id="3.40.50.1000">
    <property type="entry name" value="HAD superfamily/HAD-like"/>
    <property type="match status" value="1"/>
</dbReference>
<dbReference type="InterPro" id="IPR036412">
    <property type="entry name" value="HAD-like_sf"/>
</dbReference>
<dbReference type="Proteomes" id="UP000239415">
    <property type="component" value="Unassembled WGS sequence"/>
</dbReference>